<accession>A0A133UBH6</accession>
<sequence>MVSSKVLEAVDLYQSDPVRAALEEEEDLPKLSAMLQELESVLEGKMELGEREREKRLEEVEDIIENGKVKKLREDCHQAESKIDNLKRERKESPLLEKKETCPGQILRRYLSRILPYRKLRFPPLSRLLFFSLLLSF</sequence>
<dbReference type="EMBL" id="LHXN01000109">
    <property type="protein sequence ID" value="KXA91515.1"/>
    <property type="molecule type" value="Genomic_DNA"/>
</dbReference>
<gene>
    <name evidence="1" type="ORF">AKJ64_04690</name>
</gene>
<evidence type="ECO:0000313" key="2">
    <source>
        <dbReference type="Proteomes" id="UP000070373"/>
    </source>
</evidence>
<organism evidence="1 2">
    <name type="scientific">candidate division MSBL1 archaeon SCGC-AAA259E17</name>
    <dbReference type="NCBI Taxonomy" id="1698263"/>
    <lineage>
        <taxon>Archaea</taxon>
        <taxon>Methanobacteriati</taxon>
        <taxon>Methanobacteriota</taxon>
        <taxon>candidate division MSBL1</taxon>
    </lineage>
</organism>
<evidence type="ECO:0000313" key="1">
    <source>
        <dbReference type="EMBL" id="KXA91515.1"/>
    </source>
</evidence>
<name>A0A133UBH6_9EURY</name>
<proteinExistence type="predicted"/>
<dbReference type="AlphaFoldDB" id="A0A133UBH6"/>
<keyword evidence="2" id="KW-1185">Reference proteome</keyword>
<dbReference type="Proteomes" id="UP000070373">
    <property type="component" value="Unassembled WGS sequence"/>
</dbReference>
<protein>
    <submittedName>
        <fullName evidence="1">Uncharacterized protein</fullName>
    </submittedName>
</protein>
<comment type="caution">
    <text evidence="1">The sequence shown here is derived from an EMBL/GenBank/DDBJ whole genome shotgun (WGS) entry which is preliminary data.</text>
</comment>
<reference evidence="1 2" key="1">
    <citation type="journal article" date="2016" name="Sci. Rep.">
        <title>Metabolic traits of an uncultured archaeal lineage -MSBL1- from brine pools of the Red Sea.</title>
        <authorList>
            <person name="Mwirichia R."/>
            <person name="Alam I."/>
            <person name="Rashid M."/>
            <person name="Vinu M."/>
            <person name="Ba-Alawi W."/>
            <person name="Anthony Kamau A."/>
            <person name="Kamanda Ngugi D."/>
            <person name="Goker M."/>
            <person name="Klenk H.P."/>
            <person name="Bajic V."/>
            <person name="Stingl U."/>
        </authorList>
    </citation>
    <scope>NUCLEOTIDE SEQUENCE [LARGE SCALE GENOMIC DNA]</scope>
    <source>
        <strain evidence="1">SCGC-AAA259E17</strain>
    </source>
</reference>